<name>A0A182XE80_ANOQN</name>
<feature type="compositionally biased region" description="Polar residues" evidence="17">
    <location>
        <begin position="209"/>
        <end position="220"/>
    </location>
</feature>
<evidence type="ECO:0000256" key="6">
    <source>
        <dbReference type="ARBA" id="ARBA00023015"/>
    </source>
</evidence>
<evidence type="ECO:0000259" key="18">
    <source>
        <dbReference type="PROSITE" id="PS50053"/>
    </source>
</evidence>
<evidence type="ECO:0000256" key="2">
    <source>
        <dbReference type="ARBA" id="ARBA00004906"/>
    </source>
</evidence>
<dbReference type="SUPFAM" id="SSF54236">
    <property type="entry name" value="Ubiquitin-like"/>
    <property type="match status" value="1"/>
</dbReference>
<organism evidence="19 20">
    <name type="scientific">Anopheles quadriannulatus</name>
    <name type="common">Mosquito</name>
    <dbReference type="NCBI Taxonomy" id="34691"/>
    <lineage>
        <taxon>Eukaryota</taxon>
        <taxon>Metazoa</taxon>
        <taxon>Ecdysozoa</taxon>
        <taxon>Arthropoda</taxon>
        <taxon>Hexapoda</taxon>
        <taxon>Insecta</taxon>
        <taxon>Pterygota</taxon>
        <taxon>Neoptera</taxon>
        <taxon>Endopterygota</taxon>
        <taxon>Diptera</taxon>
        <taxon>Nematocera</taxon>
        <taxon>Culicoidea</taxon>
        <taxon>Culicidae</taxon>
        <taxon>Anophelinae</taxon>
        <taxon>Anopheles</taxon>
    </lineage>
</organism>
<dbReference type="GO" id="GO:0070449">
    <property type="term" value="C:elongin complex"/>
    <property type="evidence" value="ECO:0007669"/>
    <property type="project" value="InterPro"/>
</dbReference>
<keyword evidence="20" id="KW-1185">Reference proteome</keyword>
<comment type="subcellular location">
    <subcellularLocation>
        <location evidence="1">Nucleus</location>
    </subcellularLocation>
</comment>
<evidence type="ECO:0000256" key="1">
    <source>
        <dbReference type="ARBA" id="ARBA00004123"/>
    </source>
</evidence>
<dbReference type="VEuPathDB" id="VectorBase:AQUA008133"/>
<evidence type="ECO:0000256" key="7">
    <source>
        <dbReference type="ARBA" id="ARBA00023163"/>
    </source>
</evidence>
<comment type="subunit">
    <text evidence="16">Heterotrimer of an A (ELOA, ELOA2 or ELOA3P), ELOB and ELOC subunit. The elongin BC complex interacts with EPOP; leading to recruit the elongin BC complex to Polycomb group (PcG) target genes, thereby restricting excessive activity of the PRC2/EED-EZH2 complex. Component of multiple cullin-RING E3 ubiquitin-protein ligase complexes composed of Elongin BC (ELOB and ELOC), a cullin (either CUL2 or CUL5), a catalytic subunit (either RBX1 or RNF7/RBX2), as well as a substrate adapter protein that can be either ASB2, ASB9, ASB11, KLHDC2, KLHDC3, KLHDC10, APPBP2, FEM1A, FEM1B, FEM1C, LRR1, PCMTD1, SOCS1, SOCS2, SOCS5, SPSB1, SPSB3, ELOA, VHL, WSB1 or RAB40C. As part of the Elongin BC E3 ubiquitin ligase complex; interacts with NRBP1. May also interact with DCUN1D1, DCUN1D2, DCUN1D3 and DCUN1D5. May form oligomers as a KLHDC2/KLHDC3-ELOB-ELOC complex; this interaction is autoinhibitory for the E3 ligase complex as the substrate-binding site of KLHDC2/KLHDC3 is blocked in the oligomer.</text>
</comment>
<evidence type="ECO:0000256" key="9">
    <source>
        <dbReference type="ARBA" id="ARBA00054216"/>
    </source>
</evidence>
<evidence type="ECO:0000256" key="10">
    <source>
        <dbReference type="ARBA" id="ARBA00060803"/>
    </source>
</evidence>
<dbReference type="PANTHER" id="PTHR13248">
    <property type="entry name" value="TRANSCRIPTION ELONGATION FACTOR B POLYPEPTIDE 2"/>
    <property type="match status" value="1"/>
</dbReference>
<dbReference type="STRING" id="34691.A0A182XE80"/>
<feature type="compositionally biased region" description="Polar residues" evidence="17">
    <location>
        <begin position="61"/>
        <end position="77"/>
    </location>
</feature>
<dbReference type="GO" id="GO:0006368">
    <property type="term" value="P:transcription elongation by RNA polymerase II"/>
    <property type="evidence" value="ECO:0007669"/>
    <property type="project" value="InterPro"/>
</dbReference>
<dbReference type="Pfam" id="PF00240">
    <property type="entry name" value="ubiquitin"/>
    <property type="match status" value="1"/>
</dbReference>
<evidence type="ECO:0000256" key="8">
    <source>
        <dbReference type="ARBA" id="ARBA00023242"/>
    </source>
</evidence>
<dbReference type="EnsemblMetazoa" id="AQUA008133-RA">
    <property type="protein sequence ID" value="AQUA008133-PA"/>
    <property type="gene ID" value="AQUA008133"/>
</dbReference>
<accession>A0A182XE80</accession>
<dbReference type="InterPro" id="IPR000626">
    <property type="entry name" value="Ubiquitin-like_dom"/>
</dbReference>
<dbReference type="PANTHER" id="PTHR13248:SF4">
    <property type="entry name" value="ELONGIN B"/>
    <property type="match status" value="1"/>
</dbReference>
<feature type="region of interest" description="Disordered" evidence="17">
    <location>
        <begin position="54"/>
        <end position="79"/>
    </location>
</feature>
<evidence type="ECO:0000256" key="12">
    <source>
        <dbReference type="ARBA" id="ARBA00076690"/>
    </source>
</evidence>
<dbReference type="GO" id="GO:0030891">
    <property type="term" value="C:VCB complex"/>
    <property type="evidence" value="ECO:0007669"/>
    <property type="project" value="InterPro"/>
</dbReference>
<dbReference type="InterPro" id="IPR039049">
    <property type="entry name" value="ELOB"/>
</dbReference>
<keyword evidence="8" id="KW-0539">Nucleus</keyword>
<dbReference type="AlphaFoldDB" id="A0A182XE80"/>
<dbReference type="Proteomes" id="UP000076407">
    <property type="component" value="Unassembled WGS sequence"/>
</dbReference>
<keyword evidence="3" id="KW-0597">Phosphoprotein</keyword>
<comment type="function">
    <text evidence="9">SIII, also known as elongin, is a general transcription elongation factor that increases the RNA polymerase II transcription elongation past template-encoded arresting sites. Subunit A is transcriptionally active and its transcription activity is strongly enhanced by binding to the dimeric complex of the SIII regulatory subunits B and C (elongin BC complex). In embryonic stem cells, the elongin BC complex is recruited by EPOP to Polycomb group (PcG) target genes in order generate genomic region that display both active and repressive chromatin properties, an important feature of pluripotent stem cells.</text>
</comment>
<dbReference type="InterPro" id="IPR029071">
    <property type="entry name" value="Ubiquitin-like_domsf"/>
</dbReference>
<evidence type="ECO:0000256" key="14">
    <source>
        <dbReference type="ARBA" id="ARBA00081013"/>
    </source>
</evidence>
<feature type="domain" description="Ubiquitin-like" evidence="18">
    <location>
        <begin position="104"/>
        <end position="166"/>
    </location>
</feature>
<dbReference type="CDD" id="cd01788">
    <property type="entry name" value="Ubl_ElonginB"/>
    <property type="match status" value="1"/>
</dbReference>
<evidence type="ECO:0000313" key="20">
    <source>
        <dbReference type="Proteomes" id="UP000076407"/>
    </source>
</evidence>
<evidence type="ECO:0000256" key="4">
    <source>
        <dbReference type="ARBA" id="ARBA00022786"/>
    </source>
</evidence>
<protein>
    <recommendedName>
        <fullName evidence="11">Elongin-B</fullName>
    </recommendedName>
    <alternativeName>
        <fullName evidence="14">Elongin 18 kDa subunit</fullName>
    </alternativeName>
    <alternativeName>
        <fullName evidence="12">RNA polymerase II transcription factor SIII subunit B</fullName>
    </alternativeName>
    <alternativeName>
        <fullName evidence="15">SIII p18</fullName>
    </alternativeName>
    <alternativeName>
        <fullName evidence="13">Transcription elongation factor B polypeptide 2</fullName>
    </alternativeName>
</protein>
<keyword evidence="4" id="KW-0833">Ubl conjugation pathway</keyword>
<feature type="compositionally biased region" description="Basic and acidic residues" evidence="17">
    <location>
        <begin position="13"/>
        <end position="39"/>
    </location>
</feature>
<evidence type="ECO:0000256" key="3">
    <source>
        <dbReference type="ARBA" id="ARBA00022553"/>
    </source>
</evidence>
<keyword evidence="7" id="KW-0804">Transcription</keyword>
<evidence type="ECO:0000256" key="13">
    <source>
        <dbReference type="ARBA" id="ARBA00080438"/>
    </source>
</evidence>
<keyword evidence="5" id="KW-0007">Acetylation</keyword>
<dbReference type="PROSITE" id="PS50053">
    <property type="entry name" value="UBIQUITIN_2"/>
    <property type="match status" value="1"/>
</dbReference>
<comment type="pathway">
    <text evidence="2">Protein modification; protein ubiquitination.</text>
</comment>
<feature type="region of interest" description="Disordered" evidence="17">
    <location>
        <begin position="197"/>
        <end position="220"/>
    </location>
</feature>
<evidence type="ECO:0000313" key="19">
    <source>
        <dbReference type="EnsemblMetazoa" id="AQUA008133-PA"/>
    </source>
</evidence>
<evidence type="ECO:0000256" key="16">
    <source>
        <dbReference type="ARBA" id="ARBA00093515"/>
    </source>
</evidence>
<evidence type="ECO:0000256" key="17">
    <source>
        <dbReference type="SAM" id="MobiDB-lite"/>
    </source>
</evidence>
<proteinExistence type="inferred from homology"/>
<evidence type="ECO:0000256" key="15">
    <source>
        <dbReference type="ARBA" id="ARBA00083653"/>
    </source>
</evidence>
<dbReference type="Gene3D" id="3.10.20.90">
    <property type="entry name" value="Phosphatidylinositol 3-kinase Catalytic Subunit, Chain A, domain 1"/>
    <property type="match status" value="1"/>
</dbReference>
<comment type="similarity">
    <text evidence="10">Belongs to the Elongin B family.</text>
</comment>
<keyword evidence="6" id="KW-0805">Transcription regulation</keyword>
<sequence>MQRDCQNRTCQCDNRRRARSGEGERRKIKEAPDDSDGAGKDRFFWALISKRQVHQHHPKASSGSESAVRQASSSDQNIPWPVSSPIASQRSLIAGFSEAKVVYLDVFMMIRRKKTTIFTDAKETTPVYELKKMIEGILKVPPRDQRLYNKDNMLMDDDKTLQDCGITVVTAKAQCPAQLGLAVRENGDFESLELTPYSLPPDLPDVMKNQDTANGQDQLA</sequence>
<dbReference type="FunFam" id="3.10.20.90:FF:000108">
    <property type="entry name" value="Elongin-B"/>
    <property type="match status" value="1"/>
</dbReference>
<reference evidence="19" key="1">
    <citation type="submission" date="2020-05" db="UniProtKB">
        <authorList>
            <consortium name="EnsemblMetazoa"/>
        </authorList>
    </citation>
    <scope>IDENTIFICATION</scope>
    <source>
        <strain evidence="19">SANGQUA</strain>
    </source>
</reference>
<evidence type="ECO:0000256" key="11">
    <source>
        <dbReference type="ARBA" id="ARBA00074516"/>
    </source>
</evidence>
<feature type="region of interest" description="Disordered" evidence="17">
    <location>
        <begin position="1"/>
        <end position="39"/>
    </location>
</feature>
<evidence type="ECO:0000256" key="5">
    <source>
        <dbReference type="ARBA" id="ARBA00022990"/>
    </source>
</evidence>